<proteinExistence type="predicted"/>
<accession>A0A139H975</accession>
<dbReference type="InterPro" id="IPR051091">
    <property type="entry name" value="O-Glucosyltr/Glycosyltrsf_90"/>
</dbReference>
<dbReference type="PANTHER" id="PTHR12203">
    <property type="entry name" value="KDEL LYS-ASP-GLU-LEU CONTAINING - RELATED"/>
    <property type="match status" value="1"/>
</dbReference>
<protein>
    <recommendedName>
        <fullName evidence="2">Glycosyl transferase CAP10 domain-containing protein</fullName>
    </recommendedName>
</protein>
<evidence type="ECO:0000313" key="3">
    <source>
        <dbReference type="EMBL" id="KXS98918.1"/>
    </source>
</evidence>
<keyword evidence="1" id="KW-1133">Transmembrane helix</keyword>
<dbReference type="OrthoDB" id="202415at2759"/>
<gene>
    <name evidence="3" type="ORF">AC578_7445</name>
</gene>
<dbReference type="PANTHER" id="PTHR12203:SF107">
    <property type="entry name" value="GLYCOSYL TRANSFERASE CAP10 DOMAIN-CONTAINING PROTEIN"/>
    <property type="match status" value="1"/>
</dbReference>
<comment type="caution">
    <text evidence="3">The sequence shown here is derived from an EMBL/GenBank/DDBJ whole genome shotgun (WGS) entry which is preliminary data.</text>
</comment>
<keyword evidence="4" id="KW-1185">Reference proteome</keyword>
<name>A0A139H975_9PEZI</name>
<organism evidence="3 4">
    <name type="scientific">Pseudocercospora eumusae</name>
    <dbReference type="NCBI Taxonomy" id="321146"/>
    <lineage>
        <taxon>Eukaryota</taxon>
        <taxon>Fungi</taxon>
        <taxon>Dikarya</taxon>
        <taxon>Ascomycota</taxon>
        <taxon>Pezizomycotina</taxon>
        <taxon>Dothideomycetes</taxon>
        <taxon>Dothideomycetidae</taxon>
        <taxon>Mycosphaerellales</taxon>
        <taxon>Mycosphaerellaceae</taxon>
        <taxon>Pseudocercospora</taxon>
    </lineage>
</organism>
<dbReference type="Pfam" id="PF05686">
    <property type="entry name" value="Glyco_transf_90"/>
    <property type="match status" value="1"/>
</dbReference>
<keyword evidence="1" id="KW-0812">Transmembrane</keyword>
<feature type="transmembrane region" description="Helical" evidence="1">
    <location>
        <begin position="12"/>
        <end position="30"/>
    </location>
</feature>
<dbReference type="EMBL" id="LFZN01000103">
    <property type="protein sequence ID" value="KXS98918.1"/>
    <property type="molecule type" value="Genomic_DNA"/>
</dbReference>
<sequence length="468" mass="54083">MESATSWKRICYLLVGLSVVQFIFLLNGWSHATEAPALSTACDVLTERFRDIAKQTGHHTEEPLSPEASKSETNQKSLLAWNELPKGQDGEILDNLSDAQCDFAFPDLYHEIDRSTKYWRDRKHTISREDTSITWKDFGGDRKNREWGGIFRVLIHDNQIRILEGIGVFDNVWYQSRAKQTLYLLHRALESATAAGEVLPTVEIALTMGDKTVMPTENGTDTVWTFNRLMTDDAQQRHWLIPNFDMWGAGNQSYRDSKMLAKQHDAPFKSKIPKLVWRGAAWVNMPIRGKLMEVANTHEWSDVRKLDGGHDDLYMTREDLCKYAMTVHTEGVSYSGRMKWLTDCNSLIFFHEREYDMYYYHLLQPSGPNQNYVAVKRDWSDLVEKVEFYLAHPDEADRIIANNLATFRDRYLTRAAVSCFTRKLINEYSKVSFKPEVQRPASDPHRVLRGIPYEAFMMNPSDIGDKNS</sequence>
<evidence type="ECO:0000256" key="1">
    <source>
        <dbReference type="SAM" id="Phobius"/>
    </source>
</evidence>
<reference evidence="3 4" key="1">
    <citation type="submission" date="2015-07" db="EMBL/GenBank/DDBJ databases">
        <title>Comparative genomics of the Sigatoka disease complex on banana suggests a link between parallel evolutionary changes in Pseudocercospora fijiensis and Pseudocercospora eumusae and increased virulence on the banana host.</title>
        <authorList>
            <person name="Chang T.-C."/>
            <person name="Salvucci A."/>
            <person name="Crous P.W."/>
            <person name="Stergiopoulos I."/>
        </authorList>
    </citation>
    <scope>NUCLEOTIDE SEQUENCE [LARGE SCALE GENOMIC DNA]</scope>
    <source>
        <strain evidence="3 4">CBS 114824</strain>
    </source>
</reference>
<dbReference type="AlphaFoldDB" id="A0A139H975"/>
<keyword evidence="1" id="KW-0472">Membrane</keyword>
<dbReference type="InterPro" id="IPR006598">
    <property type="entry name" value="CAP10"/>
</dbReference>
<dbReference type="Proteomes" id="UP000070133">
    <property type="component" value="Unassembled WGS sequence"/>
</dbReference>
<evidence type="ECO:0000259" key="2">
    <source>
        <dbReference type="SMART" id="SM00672"/>
    </source>
</evidence>
<feature type="domain" description="Glycosyl transferase CAP10" evidence="2">
    <location>
        <begin position="198"/>
        <end position="433"/>
    </location>
</feature>
<dbReference type="SMART" id="SM00672">
    <property type="entry name" value="CAP10"/>
    <property type="match status" value="1"/>
</dbReference>
<evidence type="ECO:0000313" key="4">
    <source>
        <dbReference type="Proteomes" id="UP000070133"/>
    </source>
</evidence>